<proteinExistence type="predicted"/>
<gene>
    <name evidence="2" type="ORF">FAM23169_00375</name>
    <name evidence="1" type="ORF">GKC44_04945</name>
</gene>
<evidence type="ECO:0000313" key="4">
    <source>
        <dbReference type="Proteomes" id="UP000491237"/>
    </source>
</evidence>
<evidence type="ECO:0000313" key="1">
    <source>
        <dbReference type="EMBL" id="MSE20610.1"/>
    </source>
</evidence>
<dbReference type="Proteomes" id="UP000193009">
    <property type="component" value="Unassembled WGS sequence"/>
</dbReference>
<protein>
    <submittedName>
        <fullName evidence="2">Uncharacterized protein</fullName>
    </submittedName>
</protein>
<dbReference type="Proteomes" id="UP000491237">
    <property type="component" value="Unassembled WGS sequence"/>
</dbReference>
<evidence type="ECO:0000313" key="2">
    <source>
        <dbReference type="EMBL" id="ORN30831.1"/>
    </source>
</evidence>
<dbReference type="OrthoDB" id="2306186at2"/>
<name>A0A1X1FH94_9LACO</name>
<reference evidence="2 3" key="1">
    <citation type="journal article" date="2017" name="Front. Microbiol.">
        <title>The Histidine Decarboxylase Gene Cluster of Lactobacillus parabuchneri Was Gained by Horizontal Gene Transfer and Is Mobile within the Species.</title>
        <authorList>
            <person name="Wuthrich D."/>
            <person name="Berthoud H."/>
            <person name="Wechsler D."/>
            <person name="Eugster E."/>
            <person name="Irmler S."/>
            <person name="Bruggmann R."/>
        </authorList>
    </citation>
    <scope>NUCLEOTIDE SEQUENCE [LARGE SCALE GENOMIC DNA]</scope>
    <source>
        <strain evidence="2 3">FAM23169</strain>
    </source>
</reference>
<dbReference type="RefSeq" id="WP_057910351.1">
    <property type="nucleotide sequence ID" value="NZ_CP018796.1"/>
</dbReference>
<dbReference type="KEGG" id="lpar:FAM21731_00415"/>
<sequence>MENENNKLDRKRLSEIVPALTTVISDPDDQFSLFDWGHGEIIGLIHHYEDDPDTEVEDVLSGGVKGGLGYSYDPVDEAHFQVDGKDKTLIKGTVASRSVAVLVSPDVPEAILDYLSIDMINTLQIPGIHYEYPDVLD</sequence>
<dbReference type="EMBL" id="MSBD01000007">
    <property type="protein sequence ID" value="ORN30831.1"/>
    <property type="molecule type" value="Genomic_DNA"/>
</dbReference>
<dbReference type="GeneID" id="69802237"/>
<dbReference type="AlphaFoldDB" id="A0A1X1FH94"/>
<accession>A0A1X1FH94</accession>
<evidence type="ECO:0000313" key="3">
    <source>
        <dbReference type="Proteomes" id="UP000193009"/>
    </source>
</evidence>
<organism evidence="2 3">
    <name type="scientific">Lentilactobacillus parabuchneri</name>
    <dbReference type="NCBI Taxonomy" id="152331"/>
    <lineage>
        <taxon>Bacteria</taxon>
        <taxon>Bacillati</taxon>
        <taxon>Bacillota</taxon>
        <taxon>Bacilli</taxon>
        <taxon>Lactobacillales</taxon>
        <taxon>Lactobacillaceae</taxon>
        <taxon>Lentilactobacillus</taxon>
    </lineage>
</organism>
<reference evidence="1 4" key="2">
    <citation type="submission" date="2019-11" db="EMBL/GenBank/DDBJ databases">
        <title>Draft Genome Sequence of Plant Growth-Promoting Rhizosphere-Associated Bacteria.</title>
        <authorList>
            <person name="Vasilyev I.Y."/>
            <person name="Radchenko V."/>
            <person name="Ilnitskaya E.V."/>
        </authorList>
    </citation>
    <scope>NUCLEOTIDE SEQUENCE [LARGE SCALE GENOMIC DNA]</scope>
    <source>
        <strain evidence="1 4">VRA_07sq_f</strain>
    </source>
</reference>
<dbReference type="EMBL" id="WKKY01000106">
    <property type="protein sequence ID" value="MSE20610.1"/>
    <property type="molecule type" value="Genomic_DNA"/>
</dbReference>
<keyword evidence="3" id="KW-1185">Reference proteome</keyword>
<comment type="caution">
    <text evidence="2">The sequence shown here is derived from an EMBL/GenBank/DDBJ whole genome shotgun (WGS) entry which is preliminary data.</text>
</comment>